<keyword evidence="7" id="KW-0564">Palmitate</keyword>
<dbReference type="AlphaFoldDB" id="A0A7W9FPE8"/>
<comment type="caution">
    <text evidence="9">The sequence shown here is derived from an EMBL/GenBank/DDBJ whole genome shotgun (WGS) entry which is preliminary data.</text>
</comment>
<proteinExistence type="inferred from homology"/>
<dbReference type="EMBL" id="JACHOO010000008">
    <property type="protein sequence ID" value="MBB5754394.1"/>
    <property type="molecule type" value="Genomic_DNA"/>
</dbReference>
<sequence length="434" mass="47895">MSYKFSKHGLLSRRGFLGGSAALLGASSLSAPHIARAAPGDEIRALLITGGPLYPKYWEKVVSDFTEKTGIRVRYDLLEFTPLTTKIVTLGAARSNLYDVFSTHTAQIDSFFNYFGALNEYFSEDELKDFYQVGVDYLVDPKNKNLAAIPRNMDSRSQYYRSDVYAEHGLKAAETWEDLVDVSRKLTGGGYYGLVVPGQGDPAQRTFSDFLWQAGGDWVDENGKPAFNAAPGIEALTFYRDLIHKWKVVPPDAVSYQWNENSTQFSSGAVMDTFDWPGAFATLSNPETSKVVGKWSTAPYVRHRKSISCAISHAMALNSLSKRKGPAVEFIKYTVSPEAQLLNFNEFSNFPSRVSVAKQVVSEASGAKAEWLGQLEQTIATGKEWPKLPGFSRVCTLMFATIERALSNQATPEDALNQAAAEALQIMTQAGAYQ</sequence>
<gene>
    <name evidence="9" type="ORF">GGQ63_003480</name>
</gene>
<dbReference type="RefSeq" id="WP_183857843.1">
    <property type="nucleotide sequence ID" value="NZ_JACHOO010000008.1"/>
</dbReference>
<comment type="similarity">
    <text evidence="2">Belongs to the bacterial solute-binding protein 1 family.</text>
</comment>
<protein>
    <submittedName>
        <fullName evidence="9">ABC-type glycerol-3-phosphate transport system substrate-binding protein</fullName>
    </submittedName>
</protein>
<evidence type="ECO:0000256" key="6">
    <source>
        <dbReference type="ARBA" id="ARBA00023136"/>
    </source>
</evidence>
<dbReference type="CDD" id="cd13585">
    <property type="entry name" value="PBP2_TMBP_like"/>
    <property type="match status" value="1"/>
</dbReference>
<evidence type="ECO:0000256" key="3">
    <source>
        <dbReference type="ARBA" id="ARBA00022475"/>
    </source>
</evidence>
<dbReference type="Pfam" id="PF01547">
    <property type="entry name" value="SBP_bac_1"/>
    <property type="match status" value="1"/>
</dbReference>
<dbReference type="Proteomes" id="UP000523821">
    <property type="component" value="Unassembled WGS sequence"/>
</dbReference>
<dbReference type="SUPFAM" id="SSF53850">
    <property type="entry name" value="Periplasmic binding protein-like II"/>
    <property type="match status" value="1"/>
</dbReference>
<evidence type="ECO:0000256" key="8">
    <source>
        <dbReference type="ARBA" id="ARBA00023288"/>
    </source>
</evidence>
<evidence type="ECO:0000313" key="9">
    <source>
        <dbReference type="EMBL" id="MBB5754394.1"/>
    </source>
</evidence>
<keyword evidence="3" id="KW-1003">Cell membrane</keyword>
<reference evidence="9 10" key="1">
    <citation type="submission" date="2020-08" db="EMBL/GenBank/DDBJ databases">
        <title>Genomic Encyclopedia of Type Strains, Phase IV (KMG-IV): sequencing the most valuable type-strain genomes for metagenomic binning, comparative biology and taxonomic classification.</title>
        <authorList>
            <person name="Goeker M."/>
        </authorList>
    </citation>
    <scope>NUCLEOTIDE SEQUENCE [LARGE SCALE GENOMIC DNA]</scope>
    <source>
        <strain evidence="9 10">DSM 16268</strain>
    </source>
</reference>
<evidence type="ECO:0000313" key="10">
    <source>
        <dbReference type="Proteomes" id="UP000523821"/>
    </source>
</evidence>
<evidence type="ECO:0000256" key="5">
    <source>
        <dbReference type="ARBA" id="ARBA00022764"/>
    </source>
</evidence>
<dbReference type="PROSITE" id="PS51318">
    <property type="entry name" value="TAT"/>
    <property type="match status" value="1"/>
</dbReference>
<keyword evidence="8" id="KW-0449">Lipoprotein</keyword>
<comment type="subcellular location">
    <subcellularLocation>
        <location evidence="1">Periplasm</location>
    </subcellularLocation>
</comment>
<organism evidence="9 10">
    <name type="scientific">Prosthecomicrobium pneumaticum</name>
    <dbReference type="NCBI Taxonomy" id="81895"/>
    <lineage>
        <taxon>Bacteria</taxon>
        <taxon>Pseudomonadati</taxon>
        <taxon>Pseudomonadota</taxon>
        <taxon>Alphaproteobacteria</taxon>
        <taxon>Hyphomicrobiales</taxon>
        <taxon>Kaistiaceae</taxon>
        <taxon>Prosthecomicrobium</taxon>
    </lineage>
</organism>
<keyword evidence="10" id="KW-1185">Reference proteome</keyword>
<dbReference type="InterPro" id="IPR006311">
    <property type="entry name" value="TAT_signal"/>
</dbReference>
<evidence type="ECO:0000256" key="7">
    <source>
        <dbReference type="ARBA" id="ARBA00023139"/>
    </source>
</evidence>
<name>A0A7W9FPE8_9HYPH</name>
<keyword evidence="6" id="KW-0472">Membrane</keyword>
<accession>A0A7W9FPE8</accession>
<dbReference type="PANTHER" id="PTHR43649:SF33">
    <property type="entry name" value="POLYGALACTURONAN_RHAMNOGALACTURONAN-BINDING PROTEIN YTCQ"/>
    <property type="match status" value="1"/>
</dbReference>
<keyword evidence="5" id="KW-0574">Periplasm</keyword>
<dbReference type="InterPro" id="IPR006059">
    <property type="entry name" value="SBP"/>
</dbReference>
<dbReference type="GO" id="GO:0042597">
    <property type="term" value="C:periplasmic space"/>
    <property type="evidence" value="ECO:0007669"/>
    <property type="project" value="UniProtKB-SubCell"/>
</dbReference>
<dbReference type="Gene3D" id="3.40.190.10">
    <property type="entry name" value="Periplasmic binding protein-like II"/>
    <property type="match status" value="2"/>
</dbReference>
<evidence type="ECO:0000256" key="1">
    <source>
        <dbReference type="ARBA" id="ARBA00004418"/>
    </source>
</evidence>
<keyword evidence="4" id="KW-0732">Signal</keyword>
<evidence type="ECO:0000256" key="4">
    <source>
        <dbReference type="ARBA" id="ARBA00022729"/>
    </source>
</evidence>
<evidence type="ECO:0000256" key="2">
    <source>
        <dbReference type="ARBA" id="ARBA00008520"/>
    </source>
</evidence>
<dbReference type="InterPro" id="IPR050490">
    <property type="entry name" value="Bact_solute-bd_prot1"/>
</dbReference>
<dbReference type="PANTHER" id="PTHR43649">
    <property type="entry name" value="ARABINOSE-BINDING PROTEIN-RELATED"/>
    <property type="match status" value="1"/>
</dbReference>